<evidence type="ECO:0000313" key="2">
    <source>
        <dbReference type="EMBL" id="KAB1269065.1"/>
    </source>
</evidence>
<keyword evidence="1" id="KW-0812">Transmembrane</keyword>
<dbReference type="AlphaFoldDB" id="A0A5N4DDA0"/>
<keyword evidence="1" id="KW-0472">Membrane</keyword>
<feature type="transmembrane region" description="Helical" evidence="1">
    <location>
        <begin position="6"/>
        <end position="26"/>
    </location>
</feature>
<evidence type="ECO:0000313" key="3">
    <source>
        <dbReference type="Proteomes" id="UP000299084"/>
    </source>
</evidence>
<accession>A0A5N4DDA0</accession>
<comment type="caution">
    <text evidence="2">The sequence shown here is derived from an EMBL/GenBank/DDBJ whole genome shotgun (WGS) entry which is preliminary data.</text>
</comment>
<name>A0A5N4DDA0_CAMDR</name>
<protein>
    <submittedName>
        <fullName evidence="2">Uncharacterized protein</fullName>
    </submittedName>
</protein>
<proteinExistence type="predicted"/>
<dbReference type="Proteomes" id="UP000299084">
    <property type="component" value="Unassembled WGS sequence"/>
</dbReference>
<dbReference type="EMBL" id="JWIN03000013">
    <property type="protein sequence ID" value="KAB1269065.1"/>
    <property type="molecule type" value="Genomic_DNA"/>
</dbReference>
<organism evidence="2 3">
    <name type="scientific">Camelus dromedarius</name>
    <name type="common">Dromedary</name>
    <name type="synonym">Arabian camel</name>
    <dbReference type="NCBI Taxonomy" id="9838"/>
    <lineage>
        <taxon>Eukaryota</taxon>
        <taxon>Metazoa</taxon>
        <taxon>Chordata</taxon>
        <taxon>Craniata</taxon>
        <taxon>Vertebrata</taxon>
        <taxon>Euteleostomi</taxon>
        <taxon>Mammalia</taxon>
        <taxon>Eutheria</taxon>
        <taxon>Laurasiatheria</taxon>
        <taxon>Artiodactyla</taxon>
        <taxon>Tylopoda</taxon>
        <taxon>Camelidae</taxon>
        <taxon>Camelus</taxon>
    </lineage>
</organism>
<keyword evidence="1" id="KW-1133">Transmembrane helix</keyword>
<gene>
    <name evidence="2" type="ORF">Cadr_000013111</name>
</gene>
<evidence type="ECO:0000256" key="1">
    <source>
        <dbReference type="SAM" id="Phobius"/>
    </source>
</evidence>
<reference evidence="2 3" key="1">
    <citation type="journal article" date="2019" name="Mol. Ecol. Resour.">
        <title>Improving Illumina assemblies with Hi-C and long reads: an example with the North African dromedary.</title>
        <authorList>
            <person name="Elbers J.P."/>
            <person name="Rogers M.F."/>
            <person name="Perelman P.L."/>
            <person name="Proskuryakova A.A."/>
            <person name="Serdyukova N.A."/>
            <person name="Johnson W.E."/>
            <person name="Horin P."/>
            <person name="Corander J."/>
            <person name="Murphy D."/>
            <person name="Burger P.A."/>
        </authorList>
    </citation>
    <scope>NUCLEOTIDE SEQUENCE [LARGE SCALE GENOMIC DNA]</scope>
    <source>
        <strain evidence="2">Drom800</strain>
        <tissue evidence="2">Blood</tissue>
    </source>
</reference>
<keyword evidence="3" id="KW-1185">Reference proteome</keyword>
<feature type="transmembrane region" description="Helical" evidence="1">
    <location>
        <begin position="33"/>
        <end position="54"/>
    </location>
</feature>
<sequence length="78" mass="8097">MTISITSSIIITIITMTSSIITIITMTSSIITIITMITTTIITTIIITLSYGLATCSGQALTEPSGTNLTAPVDICQG</sequence>